<feature type="region of interest" description="Disordered" evidence="3">
    <location>
        <begin position="525"/>
        <end position="545"/>
    </location>
</feature>
<feature type="compositionally biased region" description="Polar residues" evidence="3">
    <location>
        <begin position="525"/>
        <end position="535"/>
    </location>
</feature>
<feature type="region of interest" description="Disordered" evidence="3">
    <location>
        <begin position="565"/>
        <end position="588"/>
    </location>
</feature>
<dbReference type="SMART" id="SM00027">
    <property type="entry name" value="EH"/>
    <property type="match status" value="3"/>
</dbReference>
<dbReference type="GO" id="GO:0006897">
    <property type="term" value="P:endocytosis"/>
    <property type="evidence" value="ECO:0007669"/>
    <property type="project" value="TreeGrafter"/>
</dbReference>
<proteinExistence type="predicted"/>
<feature type="region of interest" description="Disordered" evidence="3">
    <location>
        <begin position="616"/>
        <end position="659"/>
    </location>
</feature>
<dbReference type="GO" id="GO:0016197">
    <property type="term" value="P:endosomal transport"/>
    <property type="evidence" value="ECO:0007669"/>
    <property type="project" value="TreeGrafter"/>
</dbReference>
<evidence type="ECO:0000313" key="7">
    <source>
        <dbReference type="Proteomes" id="UP000297245"/>
    </source>
</evidence>
<dbReference type="SUPFAM" id="SSF47473">
    <property type="entry name" value="EF-hand"/>
    <property type="match status" value="3"/>
</dbReference>
<keyword evidence="2" id="KW-0175">Coiled coil</keyword>
<dbReference type="PROSITE" id="PS50222">
    <property type="entry name" value="EF_HAND_2"/>
    <property type="match status" value="1"/>
</dbReference>
<dbReference type="GO" id="GO:0005509">
    <property type="term" value="F:calcium ion binding"/>
    <property type="evidence" value="ECO:0007669"/>
    <property type="project" value="InterPro"/>
</dbReference>
<reference evidence="6 7" key="1">
    <citation type="journal article" date="2019" name="Nat. Ecol. Evol.">
        <title>Megaphylogeny resolves global patterns of mushroom evolution.</title>
        <authorList>
            <person name="Varga T."/>
            <person name="Krizsan K."/>
            <person name="Foldi C."/>
            <person name="Dima B."/>
            <person name="Sanchez-Garcia M."/>
            <person name="Sanchez-Ramirez S."/>
            <person name="Szollosi G.J."/>
            <person name="Szarkandi J.G."/>
            <person name="Papp V."/>
            <person name="Albert L."/>
            <person name="Andreopoulos W."/>
            <person name="Angelini C."/>
            <person name="Antonin V."/>
            <person name="Barry K.W."/>
            <person name="Bougher N.L."/>
            <person name="Buchanan P."/>
            <person name="Buyck B."/>
            <person name="Bense V."/>
            <person name="Catcheside P."/>
            <person name="Chovatia M."/>
            <person name="Cooper J."/>
            <person name="Damon W."/>
            <person name="Desjardin D."/>
            <person name="Finy P."/>
            <person name="Geml J."/>
            <person name="Haridas S."/>
            <person name="Hughes K."/>
            <person name="Justo A."/>
            <person name="Karasinski D."/>
            <person name="Kautmanova I."/>
            <person name="Kiss B."/>
            <person name="Kocsube S."/>
            <person name="Kotiranta H."/>
            <person name="LaButti K.M."/>
            <person name="Lechner B.E."/>
            <person name="Liimatainen K."/>
            <person name="Lipzen A."/>
            <person name="Lukacs Z."/>
            <person name="Mihaltcheva S."/>
            <person name="Morgado L.N."/>
            <person name="Niskanen T."/>
            <person name="Noordeloos M.E."/>
            <person name="Ohm R.A."/>
            <person name="Ortiz-Santana B."/>
            <person name="Ovrebo C."/>
            <person name="Racz N."/>
            <person name="Riley R."/>
            <person name="Savchenko A."/>
            <person name="Shiryaev A."/>
            <person name="Soop K."/>
            <person name="Spirin V."/>
            <person name="Szebenyi C."/>
            <person name="Tomsovsky M."/>
            <person name="Tulloss R.E."/>
            <person name="Uehling J."/>
            <person name="Grigoriev I.V."/>
            <person name="Vagvolgyi C."/>
            <person name="Papp T."/>
            <person name="Martin F.M."/>
            <person name="Miettinen O."/>
            <person name="Hibbett D.S."/>
            <person name="Nagy L.G."/>
        </authorList>
    </citation>
    <scope>NUCLEOTIDE SEQUENCE [LARGE SCALE GENOMIC DNA]</scope>
    <source>
        <strain evidence="6 7">CBS 962.96</strain>
    </source>
</reference>
<dbReference type="OrthoDB" id="524326at2759"/>
<dbReference type="Proteomes" id="UP000297245">
    <property type="component" value="Unassembled WGS sequence"/>
</dbReference>
<dbReference type="Gene3D" id="1.10.238.10">
    <property type="entry name" value="EF-hand"/>
    <property type="match status" value="4"/>
</dbReference>
<dbReference type="EMBL" id="ML179056">
    <property type="protein sequence ID" value="THV04465.1"/>
    <property type="molecule type" value="Genomic_DNA"/>
</dbReference>
<organism evidence="6 7">
    <name type="scientific">Dendrothele bispora (strain CBS 962.96)</name>
    <dbReference type="NCBI Taxonomy" id="1314807"/>
    <lineage>
        <taxon>Eukaryota</taxon>
        <taxon>Fungi</taxon>
        <taxon>Dikarya</taxon>
        <taxon>Basidiomycota</taxon>
        <taxon>Agaricomycotina</taxon>
        <taxon>Agaricomycetes</taxon>
        <taxon>Agaricomycetidae</taxon>
        <taxon>Agaricales</taxon>
        <taxon>Agaricales incertae sedis</taxon>
        <taxon>Dendrothele</taxon>
    </lineage>
</organism>
<feature type="domain" description="EH" evidence="4">
    <location>
        <begin position="294"/>
        <end position="350"/>
    </location>
</feature>
<accession>A0A4S8MNL2</accession>
<dbReference type="GO" id="GO:0005886">
    <property type="term" value="C:plasma membrane"/>
    <property type="evidence" value="ECO:0007669"/>
    <property type="project" value="TreeGrafter"/>
</dbReference>
<evidence type="ECO:0000256" key="1">
    <source>
        <dbReference type="ARBA" id="ARBA00022837"/>
    </source>
</evidence>
<name>A0A4S8MNL2_DENBC</name>
<feature type="domain" description="EH" evidence="4">
    <location>
        <begin position="139"/>
        <end position="223"/>
    </location>
</feature>
<dbReference type="PROSITE" id="PS50031">
    <property type="entry name" value="EH"/>
    <property type="match status" value="3"/>
</dbReference>
<feature type="domain" description="EF-hand" evidence="5">
    <location>
        <begin position="171"/>
        <end position="206"/>
    </location>
</feature>
<dbReference type="PANTHER" id="PTHR11216">
    <property type="entry name" value="EH DOMAIN"/>
    <property type="match status" value="1"/>
</dbReference>
<protein>
    <recommendedName>
        <fullName evidence="8">EF-hand</fullName>
    </recommendedName>
</protein>
<dbReference type="Pfam" id="PF12763">
    <property type="entry name" value="EH"/>
    <property type="match status" value="2"/>
</dbReference>
<evidence type="ECO:0000259" key="4">
    <source>
        <dbReference type="PROSITE" id="PS50031"/>
    </source>
</evidence>
<dbReference type="InterPro" id="IPR018247">
    <property type="entry name" value="EF_Hand_1_Ca_BS"/>
</dbReference>
<keyword evidence="7" id="KW-1185">Reference proteome</keyword>
<evidence type="ECO:0000256" key="3">
    <source>
        <dbReference type="SAM" id="MobiDB-lite"/>
    </source>
</evidence>
<dbReference type="GO" id="GO:0005737">
    <property type="term" value="C:cytoplasm"/>
    <property type="evidence" value="ECO:0007669"/>
    <property type="project" value="TreeGrafter"/>
</dbReference>
<feature type="coiled-coil region" evidence="2">
    <location>
        <begin position="492"/>
        <end position="519"/>
    </location>
</feature>
<evidence type="ECO:0008006" key="8">
    <source>
        <dbReference type="Google" id="ProtNLM"/>
    </source>
</evidence>
<feature type="domain" description="EH" evidence="4">
    <location>
        <begin position="390"/>
        <end position="466"/>
    </location>
</feature>
<dbReference type="AlphaFoldDB" id="A0A4S8MNL2"/>
<sequence length="659" mass="74051">MFKLSPEETVLVAQILAHLRAKNSKKRYEDSVRIEDAFNLFQGAKLPDDVLWHILSIADRNETGSLERHDLGVSVRLIGWAQVGIQVSWAWINRCGPSAVISGLPVLHQPDYRTAPASSNANVCQRNDNICYPPYPSQTRAKFVRLFLKNKPVNGRLDAKRVWSLFVFSKLPIHTLAEIWDLVDSDDCGDLTMTEFLLAMYFIMGLMHKKFTTLPSSIPSYIFVQAVDPSSGSEFVDEACPQSSRRCRKDVKPGWDVSPTIQAYASAHLVSLDPEGNGRITKEALMNYLYEQCFPSTDSENVWNLVNILEKKTISLDEYAVALFLLHRNLAGIPLPAFLPLSFVPPSTRSHPSFDSSRHPDLRSDENWDLKAETPKDWNICDSVCANATRIFSILDFQNHGFIEQEPVIVLMKESKLPTKDLTRIWKLVGLSKKNQIDLQLFTVTLFSLHWRLAGLDLPTTLPDSLETLPSISQSGSHRHTVSVDPSTLSSVQDCRESLRDLATENQRLRQQRLYLKQDENNFAPVSTSSLTAPTRQHRRPLPRPISVPLSEFDAFHASNSADQDIASEAAAPAEDENTSIDPSNDLRSEVDQLRSLIQSLMSENTMLRSSIQEVQLSRPAPDYVQGIQRAGSEATNPDLDNEDLPPPPPYEEWISANP</sequence>
<keyword evidence="1" id="KW-0106">Calcium</keyword>
<dbReference type="InterPro" id="IPR011992">
    <property type="entry name" value="EF-hand-dom_pair"/>
</dbReference>
<evidence type="ECO:0000256" key="2">
    <source>
        <dbReference type="SAM" id="Coils"/>
    </source>
</evidence>
<dbReference type="InterPro" id="IPR000261">
    <property type="entry name" value="EH_dom"/>
</dbReference>
<gene>
    <name evidence="6" type="ORF">K435DRAFT_196934</name>
</gene>
<dbReference type="InterPro" id="IPR002048">
    <property type="entry name" value="EF_hand_dom"/>
</dbReference>
<evidence type="ECO:0000259" key="5">
    <source>
        <dbReference type="PROSITE" id="PS50222"/>
    </source>
</evidence>
<dbReference type="PROSITE" id="PS00018">
    <property type="entry name" value="EF_HAND_1"/>
    <property type="match status" value="1"/>
</dbReference>
<evidence type="ECO:0000313" key="6">
    <source>
        <dbReference type="EMBL" id="THV04465.1"/>
    </source>
</evidence>